<name>G7WJ59_DESOD</name>
<keyword evidence="3" id="KW-1185">Reference proteome</keyword>
<dbReference type="OrthoDB" id="1683055at2"/>
<organism evidence="2 3">
    <name type="scientific">Desulfosporosinus orientis (strain ATCC 19365 / DSM 765 / NCIMB 8382 / VKM B-1628 / Singapore I)</name>
    <name type="common">Desulfotomaculum orientis</name>
    <dbReference type="NCBI Taxonomy" id="768706"/>
    <lineage>
        <taxon>Bacteria</taxon>
        <taxon>Bacillati</taxon>
        <taxon>Bacillota</taxon>
        <taxon>Clostridia</taxon>
        <taxon>Eubacteriales</taxon>
        <taxon>Desulfitobacteriaceae</taxon>
        <taxon>Desulfosporosinus</taxon>
    </lineage>
</organism>
<protein>
    <submittedName>
        <fullName evidence="2">Uncharacterized protein</fullName>
    </submittedName>
</protein>
<dbReference type="PATRIC" id="fig|768706.3.peg.5061"/>
<feature type="region of interest" description="Disordered" evidence="1">
    <location>
        <begin position="1"/>
        <end position="29"/>
    </location>
</feature>
<evidence type="ECO:0000313" key="3">
    <source>
        <dbReference type="Proteomes" id="UP000006346"/>
    </source>
</evidence>
<sequence>MGWVIQQGNGISKKDPIVEKPSIPQSSAQTMNTPGFSFYVLPNNISNSVLIPITVSPQPLAYVQAATGINKVIVVRVSAGWRIKNVDNETSCAVMFKLWRGEPVTGELICSLLDGGESISINYKATSFEHVDSGFREFSNTVYTLTAQLVSGFGAEIVGCLTMTAMGLEL</sequence>
<dbReference type="RefSeq" id="WP_014187177.1">
    <property type="nucleotide sequence ID" value="NC_016584.1"/>
</dbReference>
<dbReference type="Proteomes" id="UP000006346">
    <property type="component" value="Chromosome"/>
</dbReference>
<evidence type="ECO:0000256" key="1">
    <source>
        <dbReference type="SAM" id="MobiDB-lite"/>
    </source>
</evidence>
<accession>G7WJ59</accession>
<dbReference type="KEGG" id="dor:Desor_4977"/>
<proteinExistence type="predicted"/>
<evidence type="ECO:0000313" key="2">
    <source>
        <dbReference type="EMBL" id="AET70371.1"/>
    </source>
</evidence>
<dbReference type="HOGENOM" id="CLU_1568240_0_0_9"/>
<dbReference type="AlphaFoldDB" id="G7WJ59"/>
<reference evidence="3" key="1">
    <citation type="submission" date="2011-11" db="EMBL/GenBank/DDBJ databases">
        <title>Complete sequence of Desulfosporosinus orientis DSM 765.</title>
        <authorList>
            <person name="Lucas S."/>
            <person name="Han J."/>
            <person name="Lapidus A."/>
            <person name="Cheng J.-F."/>
            <person name="Goodwin L."/>
            <person name="Pitluck S."/>
            <person name="Peters L."/>
            <person name="Ovchinnikova G."/>
            <person name="Teshima H."/>
            <person name="Detter J.C."/>
            <person name="Han C."/>
            <person name="Tapia R."/>
            <person name="Land M."/>
            <person name="Hauser L."/>
            <person name="Kyrpides N."/>
            <person name="Ivanova N."/>
            <person name="Pagani I."/>
            <person name="Pester M."/>
            <person name="Spring S."/>
            <person name="Ollivier B."/>
            <person name="Rattei T."/>
            <person name="Klenk H.-P."/>
            <person name="Wagner M."/>
            <person name="Loy A."/>
            <person name="Woyke T."/>
        </authorList>
    </citation>
    <scope>NUCLEOTIDE SEQUENCE [LARGE SCALE GENOMIC DNA]</scope>
    <source>
        <strain evidence="3">ATCC 19365 / DSM 765 / NCIMB 8382 / VKM B-1628</strain>
    </source>
</reference>
<feature type="compositionally biased region" description="Polar residues" evidence="1">
    <location>
        <begin position="1"/>
        <end position="10"/>
    </location>
</feature>
<reference evidence="2 3" key="2">
    <citation type="journal article" date="2012" name="J. Bacteriol.">
        <title>Complete genome sequences of Desulfosporosinus orientis DSM765T, Desulfosporosinus youngiae DSM17734T, Desulfosporosinus meridiei DSM13257T, and Desulfosporosinus acidiphilus DSM22704T.</title>
        <authorList>
            <person name="Pester M."/>
            <person name="Brambilla E."/>
            <person name="Alazard D."/>
            <person name="Rattei T."/>
            <person name="Weinmaier T."/>
            <person name="Han J."/>
            <person name="Lucas S."/>
            <person name="Lapidus A."/>
            <person name="Cheng J.F."/>
            <person name="Goodwin L."/>
            <person name="Pitluck S."/>
            <person name="Peters L."/>
            <person name="Ovchinnikova G."/>
            <person name="Teshima H."/>
            <person name="Detter J.C."/>
            <person name="Han C.S."/>
            <person name="Tapia R."/>
            <person name="Land M.L."/>
            <person name="Hauser L."/>
            <person name="Kyrpides N.C."/>
            <person name="Ivanova N.N."/>
            <person name="Pagani I."/>
            <person name="Huntmann M."/>
            <person name="Wei C.L."/>
            <person name="Davenport K.W."/>
            <person name="Daligault H."/>
            <person name="Chain P.S."/>
            <person name="Chen A."/>
            <person name="Mavromatis K."/>
            <person name="Markowitz V."/>
            <person name="Szeto E."/>
            <person name="Mikhailova N."/>
            <person name="Pati A."/>
            <person name="Wagner M."/>
            <person name="Woyke T."/>
            <person name="Ollivier B."/>
            <person name="Klenk H.P."/>
            <person name="Spring S."/>
            <person name="Loy A."/>
        </authorList>
    </citation>
    <scope>NUCLEOTIDE SEQUENCE [LARGE SCALE GENOMIC DNA]</scope>
    <source>
        <strain evidence="3">ATCC 19365 / DSM 765 / NCIMB 8382 / VKM B-1628</strain>
    </source>
</reference>
<dbReference type="EMBL" id="CP003108">
    <property type="protein sequence ID" value="AET70371.1"/>
    <property type="molecule type" value="Genomic_DNA"/>
</dbReference>
<gene>
    <name evidence="2" type="ordered locus">Desor_4977</name>
</gene>